<reference evidence="2" key="1">
    <citation type="submission" date="2021-01" db="EMBL/GenBank/DDBJ databases">
        <title>Modified the classification status of verrucomicrobia.</title>
        <authorList>
            <person name="Feng X."/>
        </authorList>
    </citation>
    <scope>NUCLEOTIDE SEQUENCE</scope>
    <source>
        <strain evidence="2">KCTC 22041</strain>
    </source>
</reference>
<keyword evidence="1" id="KW-1133">Transmembrane helix</keyword>
<keyword evidence="3" id="KW-1185">Reference proteome</keyword>
<accession>A0A934SAJ1</accession>
<protein>
    <submittedName>
        <fullName evidence="2">Uncharacterized protein</fullName>
    </submittedName>
</protein>
<organism evidence="2 3">
    <name type="scientific">Luteolibacter pohnpeiensis</name>
    <dbReference type="NCBI Taxonomy" id="454153"/>
    <lineage>
        <taxon>Bacteria</taxon>
        <taxon>Pseudomonadati</taxon>
        <taxon>Verrucomicrobiota</taxon>
        <taxon>Verrucomicrobiia</taxon>
        <taxon>Verrucomicrobiales</taxon>
        <taxon>Verrucomicrobiaceae</taxon>
        <taxon>Luteolibacter</taxon>
    </lineage>
</organism>
<dbReference type="Proteomes" id="UP000603141">
    <property type="component" value="Unassembled WGS sequence"/>
</dbReference>
<evidence type="ECO:0000313" key="2">
    <source>
        <dbReference type="EMBL" id="MBK1884415.1"/>
    </source>
</evidence>
<evidence type="ECO:0000256" key="1">
    <source>
        <dbReference type="SAM" id="Phobius"/>
    </source>
</evidence>
<dbReference type="EMBL" id="JAENIJ010000047">
    <property type="protein sequence ID" value="MBK1884415.1"/>
    <property type="molecule type" value="Genomic_DNA"/>
</dbReference>
<proteinExistence type="predicted"/>
<name>A0A934SAJ1_9BACT</name>
<comment type="caution">
    <text evidence="2">The sequence shown here is derived from an EMBL/GenBank/DDBJ whole genome shotgun (WGS) entry which is preliminary data.</text>
</comment>
<gene>
    <name evidence="2" type="ORF">JIN85_18505</name>
</gene>
<sequence>MKSINSPSLTAFLKRDRSGRFWGYVALGSFGFSLLLCWRMAMAFETRPRFVVMDPSGTLIITREKGFEDASQIHVSQAELAVQTLLNRQPTGFDSEERLKRLFDTKSYAKALELEANESAEFVVKSIHQKAEIEDIKLQKLTGTAVESVVRGQLIRIGSFEDKPSIEVLHFELNMRFEHNPKLLENGRFPTVVRSFELTTSSIP</sequence>
<dbReference type="AlphaFoldDB" id="A0A934SAJ1"/>
<evidence type="ECO:0000313" key="3">
    <source>
        <dbReference type="Proteomes" id="UP000603141"/>
    </source>
</evidence>
<dbReference type="RefSeq" id="WP_200273579.1">
    <property type="nucleotide sequence ID" value="NZ_JAENIJ010000047.1"/>
</dbReference>
<feature type="transmembrane region" description="Helical" evidence="1">
    <location>
        <begin position="21"/>
        <end position="41"/>
    </location>
</feature>
<keyword evidence="1" id="KW-0812">Transmembrane</keyword>
<keyword evidence="1" id="KW-0472">Membrane</keyword>